<feature type="compositionally biased region" description="Low complexity" evidence="1">
    <location>
        <begin position="87"/>
        <end position="100"/>
    </location>
</feature>
<evidence type="ECO:0000256" key="1">
    <source>
        <dbReference type="SAM" id="MobiDB-lite"/>
    </source>
</evidence>
<keyword evidence="3" id="KW-1185">Reference proteome</keyword>
<protein>
    <submittedName>
        <fullName evidence="2">Uncharacterized protein</fullName>
    </submittedName>
</protein>
<feature type="compositionally biased region" description="Polar residues" evidence="1">
    <location>
        <begin position="70"/>
        <end position="86"/>
    </location>
</feature>
<dbReference type="Proteomes" id="UP000322873">
    <property type="component" value="Unassembled WGS sequence"/>
</dbReference>
<feature type="compositionally biased region" description="Basic residues" evidence="1">
    <location>
        <begin position="1"/>
        <end position="13"/>
    </location>
</feature>
<reference evidence="2 3" key="1">
    <citation type="submission" date="2019-06" db="EMBL/GenBank/DDBJ databases">
        <title>Genome Sequence of the Brown Rot Fungal Pathogen Monilinia fructicola.</title>
        <authorList>
            <person name="De Miccolis Angelini R.M."/>
            <person name="Landi L."/>
            <person name="Abate D."/>
            <person name="Pollastro S."/>
            <person name="Romanazzi G."/>
            <person name="Faretra F."/>
        </authorList>
    </citation>
    <scope>NUCLEOTIDE SEQUENCE [LARGE SCALE GENOMIC DNA]</scope>
    <source>
        <strain evidence="2 3">Mfrc123</strain>
    </source>
</reference>
<name>A0A5M9JDW4_MONFR</name>
<feature type="region of interest" description="Disordered" evidence="1">
    <location>
        <begin position="1"/>
        <end position="134"/>
    </location>
</feature>
<feature type="compositionally biased region" description="Polar residues" evidence="1">
    <location>
        <begin position="101"/>
        <end position="131"/>
    </location>
</feature>
<dbReference type="AlphaFoldDB" id="A0A5M9JDW4"/>
<dbReference type="VEuPathDB" id="FungiDB:MFRU_048g00420"/>
<accession>A0A5M9JDW4</accession>
<evidence type="ECO:0000313" key="3">
    <source>
        <dbReference type="Proteomes" id="UP000322873"/>
    </source>
</evidence>
<evidence type="ECO:0000313" key="2">
    <source>
        <dbReference type="EMBL" id="KAA8567544.1"/>
    </source>
</evidence>
<gene>
    <name evidence="2" type="ORF">EYC84_008019</name>
</gene>
<proteinExistence type="predicted"/>
<dbReference type="EMBL" id="VICG01000010">
    <property type="protein sequence ID" value="KAA8567544.1"/>
    <property type="molecule type" value="Genomic_DNA"/>
</dbReference>
<feature type="region of interest" description="Disordered" evidence="1">
    <location>
        <begin position="474"/>
        <end position="500"/>
    </location>
</feature>
<dbReference type="OrthoDB" id="4497018at2759"/>
<comment type="caution">
    <text evidence="2">The sequence shown here is derived from an EMBL/GenBank/DDBJ whole genome shotgun (WGS) entry which is preliminary data.</text>
</comment>
<feature type="compositionally biased region" description="Low complexity" evidence="1">
    <location>
        <begin position="47"/>
        <end position="69"/>
    </location>
</feature>
<organism evidence="2 3">
    <name type="scientific">Monilinia fructicola</name>
    <name type="common">Brown rot fungus</name>
    <name type="synonym">Ciboria fructicola</name>
    <dbReference type="NCBI Taxonomy" id="38448"/>
    <lineage>
        <taxon>Eukaryota</taxon>
        <taxon>Fungi</taxon>
        <taxon>Dikarya</taxon>
        <taxon>Ascomycota</taxon>
        <taxon>Pezizomycotina</taxon>
        <taxon>Leotiomycetes</taxon>
        <taxon>Helotiales</taxon>
        <taxon>Sclerotiniaceae</taxon>
        <taxon>Monilinia</taxon>
    </lineage>
</organism>
<sequence>MSSYIKKRCKSISHRVSQAGPLISPSKKKSAAKTPPLGNSNVERMAQQDSKSQESYQSQKESSEKLSTQPPSSKTKGSNPSSTNFTKSKSSQKEPSSSSSELTSIDTPISNKPSASYLSNTHFSRTNSNKNGPDEKYKINSHLLFEHSFSGQTFISVHLERLQHGIYSDANLHTKHTMHVTFVALSFIFHPSTPMHRFESAVIDIRVKDKGTGGKVGGTEYLRFLKYAPHQAYGRISTESLKWNFQLGASLGVTQGPAKVSVNPSVSEEKSKVVGTMMKIQGSTRSTFSHSTRHPDTLLHFSLEENNQQESGLPRECTFVFLLERPSKKQFPPVHTFHSSSRVKMLEHQFQEKLKALGDKNKGNGTEEFMKYEYQDLAGEIKTPRERLDADLESVFGEVEFEICVEPKVSNTLKLPTITPQTETTLVAGEVGQKFPTEGTVDSMGKFEHPEVMVDGLYNFAKLGGAFEEQVSLPGESVGSRVPDVMGGGGGGRGEQGDKK</sequence>